<keyword evidence="1" id="KW-0732">Signal</keyword>
<evidence type="ECO:0000313" key="3">
    <source>
        <dbReference type="Proteomes" id="UP000008066"/>
    </source>
</evidence>
<dbReference type="RefSeq" id="XP_006690662.1">
    <property type="nucleotide sequence ID" value="XM_006690599.1"/>
</dbReference>
<dbReference type="AlphaFoldDB" id="G0RYZ2"/>
<feature type="chain" id="PRO_5003408653" evidence="1">
    <location>
        <begin position="20"/>
        <end position="104"/>
    </location>
</feature>
<keyword evidence="3" id="KW-1185">Reference proteome</keyword>
<protein>
    <submittedName>
        <fullName evidence="2">Uncharacterized protein</fullName>
    </submittedName>
</protein>
<feature type="signal peptide" evidence="1">
    <location>
        <begin position="1"/>
        <end position="19"/>
    </location>
</feature>
<accession>G0RYZ2</accession>
<reference evidence="2 3" key="1">
    <citation type="journal article" date="2011" name="Cell">
        <title>Insight into structure and assembly of the nuclear pore complex by utilizing the genome of a eukaryotic thermophile.</title>
        <authorList>
            <person name="Amlacher S."/>
            <person name="Sarges P."/>
            <person name="Flemming D."/>
            <person name="van Noort V."/>
            <person name="Kunze R."/>
            <person name="Devos D.P."/>
            <person name="Arumugam M."/>
            <person name="Bork P."/>
            <person name="Hurt E."/>
        </authorList>
    </citation>
    <scope>NUCLEOTIDE SEQUENCE [LARGE SCALE GENOMIC DNA]</scope>
    <source>
        <strain evidence="3">DSM 1495 / CBS 144.50 / IMI 039719</strain>
    </source>
</reference>
<sequence>MHLIKPIITLTALLVSVNALPTASNPLLEPGLHQLEARQDPLVGTCTVDPNVCLIPFENSTLTVTCGLRFVFGGPIQIDESRRCKADGNPCSFSGVILASANCT</sequence>
<dbReference type="GeneID" id="18254147"/>
<dbReference type="EMBL" id="GL988032">
    <property type="protein sequence ID" value="EGS23420.1"/>
    <property type="molecule type" value="Genomic_DNA"/>
</dbReference>
<name>G0RYZ2_CHATD</name>
<proteinExistence type="predicted"/>
<dbReference type="HOGENOM" id="CLU_2249831_0_0_1"/>
<organism evidence="3">
    <name type="scientific">Chaetomium thermophilum (strain DSM 1495 / CBS 144.50 / IMI 039719)</name>
    <name type="common">Thermochaetoides thermophila</name>
    <dbReference type="NCBI Taxonomy" id="759272"/>
    <lineage>
        <taxon>Eukaryota</taxon>
        <taxon>Fungi</taxon>
        <taxon>Dikarya</taxon>
        <taxon>Ascomycota</taxon>
        <taxon>Pezizomycotina</taxon>
        <taxon>Sordariomycetes</taxon>
        <taxon>Sordariomycetidae</taxon>
        <taxon>Sordariales</taxon>
        <taxon>Chaetomiaceae</taxon>
        <taxon>Thermochaetoides</taxon>
    </lineage>
</organism>
<dbReference type="KEGG" id="cthr:CTHT_0001090"/>
<evidence type="ECO:0000256" key="1">
    <source>
        <dbReference type="SAM" id="SignalP"/>
    </source>
</evidence>
<gene>
    <name evidence="2" type="ORF">CTHT_0001090</name>
</gene>
<evidence type="ECO:0000313" key="2">
    <source>
        <dbReference type="EMBL" id="EGS23420.1"/>
    </source>
</evidence>
<dbReference type="Proteomes" id="UP000008066">
    <property type="component" value="Unassembled WGS sequence"/>
</dbReference>